<dbReference type="InterPro" id="IPR050834">
    <property type="entry name" value="Glycosyltransf_2"/>
</dbReference>
<dbReference type="CDD" id="cd06433">
    <property type="entry name" value="GT_2_WfgS_like"/>
    <property type="match status" value="1"/>
</dbReference>
<dbReference type="SUPFAM" id="SSF53448">
    <property type="entry name" value="Nucleotide-diphospho-sugar transferases"/>
    <property type="match status" value="1"/>
</dbReference>
<accession>A0A062XKM0</accession>
<sequence>MDSLPTISVITPSYNKGEFLEQCILSVLQQEYPHVQYIIIDGGSTDNSVAIIRKYESQLAFWVSEPDHGQSHAINKGFAHATGDLVAWLNADDFYLPGAFSTVAQIYTHNPNASFYFGDGYRVDIHGRPIRAFFPPGTHTFNREALLFGLNYIMQQATFINRRFLVEIKGLNTDLHYGLDTDLWIRLSASAPPEPVPAKLAAIREYEDTKSIQGGFPRVEELRRIAELHSGLPITPGVLCYFLDTLHRYSRQLPETFPPSFLNELERFWASTAQLLWQYGARPDGFPETPAPPPATLPPPSKHKWLSLLRRFLWWRKRRAIS</sequence>
<name>A0A062XKM0_9BACT</name>
<evidence type="ECO:0000313" key="3">
    <source>
        <dbReference type="Proteomes" id="UP000027284"/>
    </source>
</evidence>
<comment type="caution">
    <text evidence="2">The sequence shown here is derived from an EMBL/GenBank/DDBJ whole genome shotgun (WGS) entry which is preliminary data.</text>
</comment>
<gene>
    <name evidence="2" type="ORF">EG19_07790</name>
</gene>
<dbReference type="PANTHER" id="PTHR43685">
    <property type="entry name" value="GLYCOSYLTRANSFERASE"/>
    <property type="match status" value="1"/>
</dbReference>
<dbReference type="PANTHER" id="PTHR43685:SF2">
    <property type="entry name" value="GLYCOSYLTRANSFERASE 2-LIKE DOMAIN-CONTAINING PROTEIN"/>
    <property type="match status" value="1"/>
</dbReference>
<organism evidence="2 3">
    <name type="scientific">Thermoanaerobaculum aquaticum</name>
    <dbReference type="NCBI Taxonomy" id="1312852"/>
    <lineage>
        <taxon>Bacteria</taxon>
        <taxon>Pseudomonadati</taxon>
        <taxon>Acidobacteriota</taxon>
        <taxon>Thermoanaerobaculia</taxon>
        <taxon>Thermoanaerobaculales</taxon>
        <taxon>Thermoanaerobaculaceae</taxon>
        <taxon>Thermoanaerobaculum</taxon>
    </lineage>
</organism>
<feature type="domain" description="Glycosyltransferase 2-like" evidence="1">
    <location>
        <begin position="8"/>
        <end position="161"/>
    </location>
</feature>
<dbReference type="InterPro" id="IPR001173">
    <property type="entry name" value="Glyco_trans_2-like"/>
</dbReference>
<dbReference type="Gene3D" id="3.90.550.10">
    <property type="entry name" value="Spore Coat Polysaccharide Biosynthesis Protein SpsA, Chain A"/>
    <property type="match status" value="1"/>
</dbReference>
<dbReference type="STRING" id="1312852.EG19_07790"/>
<proteinExistence type="predicted"/>
<dbReference type="AlphaFoldDB" id="A0A062XKM0"/>
<evidence type="ECO:0000259" key="1">
    <source>
        <dbReference type="Pfam" id="PF00535"/>
    </source>
</evidence>
<dbReference type="EMBL" id="JMFG01000032">
    <property type="protein sequence ID" value="KDA53097.1"/>
    <property type="molecule type" value="Genomic_DNA"/>
</dbReference>
<dbReference type="InterPro" id="IPR029044">
    <property type="entry name" value="Nucleotide-diphossugar_trans"/>
</dbReference>
<reference evidence="2 3" key="1">
    <citation type="submission" date="2014-04" db="EMBL/GenBank/DDBJ databases">
        <title>The Genome Sequence of Thermoanaerobaculum aquaticum MP-01, The First Cultivated Group 23 Acidobacterium.</title>
        <authorList>
            <person name="Stamps B.W."/>
            <person name="Losey N.A."/>
            <person name="Lawson P.A."/>
            <person name="Stevenson B.S."/>
        </authorList>
    </citation>
    <scope>NUCLEOTIDE SEQUENCE [LARGE SCALE GENOMIC DNA]</scope>
    <source>
        <strain evidence="2 3">MP-01</strain>
    </source>
</reference>
<evidence type="ECO:0000313" key="2">
    <source>
        <dbReference type="EMBL" id="KDA53097.1"/>
    </source>
</evidence>
<dbReference type="Proteomes" id="UP000027284">
    <property type="component" value="Unassembled WGS sequence"/>
</dbReference>
<keyword evidence="3" id="KW-1185">Reference proteome</keyword>
<protein>
    <recommendedName>
        <fullName evidence="1">Glycosyltransferase 2-like domain-containing protein</fullName>
    </recommendedName>
</protein>
<dbReference type="Pfam" id="PF00535">
    <property type="entry name" value="Glycos_transf_2"/>
    <property type="match status" value="1"/>
</dbReference>